<evidence type="ECO:0000256" key="2">
    <source>
        <dbReference type="ARBA" id="ARBA00004448"/>
    </source>
</evidence>
<feature type="transmembrane region" description="Helical" evidence="17">
    <location>
        <begin position="376"/>
        <end position="398"/>
    </location>
</feature>
<keyword evidence="10" id="KW-0249">Electron transport</keyword>
<comment type="function">
    <text evidence="17">Core subunit of the mitochondrial membrane respiratory chain NADH dehydrogenase (Complex I) which catalyzes electron transfer from NADH through the respiratory chain, using ubiquinone as an electron acceptor. Essential for the catalytic activity and assembly of complex I.</text>
</comment>
<keyword evidence="8" id="KW-0999">Mitochondrion inner membrane</keyword>
<comment type="catalytic activity">
    <reaction evidence="16 17">
        <text>a ubiquinone + NADH + 5 H(+)(in) = a ubiquinol + NAD(+) + 4 H(+)(out)</text>
        <dbReference type="Rhea" id="RHEA:29091"/>
        <dbReference type="Rhea" id="RHEA-COMP:9565"/>
        <dbReference type="Rhea" id="RHEA-COMP:9566"/>
        <dbReference type="ChEBI" id="CHEBI:15378"/>
        <dbReference type="ChEBI" id="CHEBI:16389"/>
        <dbReference type="ChEBI" id="CHEBI:17976"/>
        <dbReference type="ChEBI" id="CHEBI:57540"/>
        <dbReference type="ChEBI" id="CHEBI:57945"/>
        <dbReference type="EC" id="7.1.1.2"/>
    </reaction>
</comment>
<feature type="transmembrane region" description="Helical" evidence="17">
    <location>
        <begin position="150"/>
        <end position="171"/>
    </location>
</feature>
<evidence type="ECO:0000256" key="14">
    <source>
        <dbReference type="ARBA" id="ARBA00023128"/>
    </source>
</evidence>
<organism evidence="21">
    <name type="scientific">Limnephilus rhombicus</name>
    <dbReference type="NCBI Taxonomy" id="692089"/>
    <lineage>
        <taxon>Eukaryota</taxon>
        <taxon>Metazoa</taxon>
        <taxon>Ecdysozoa</taxon>
        <taxon>Arthropoda</taxon>
        <taxon>Hexapoda</taxon>
        <taxon>Insecta</taxon>
        <taxon>Pterygota</taxon>
        <taxon>Neoptera</taxon>
        <taxon>Endopterygota</taxon>
        <taxon>Trichoptera</taxon>
        <taxon>Integripalpia</taxon>
        <taxon>Plenitentoria</taxon>
        <taxon>Limnephiloidea</taxon>
        <taxon>Limnephilidae</taxon>
        <taxon>Limnephilinae</taxon>
        <taxon>Limnephilini</taxon>
        <taxon>Limnephilus</taxon>
    </lineage>
</organism>
<dbReference type="Pfam" id="PF00662">
    <property type="entry name" value="Proton_antipo_N"/>
    <property type="match status" value="1"/>
</dbReference>
<comment type="function">
    <text evidence="1">Core subunit of the mitochondrial membrane respiratory chain NADH dehydrogenase (Complex I) that is believed to belong to the minimal assembly required for catalysis. Complex I functions in the transfer of electrons from NADH to the respiratory chain. The immediate electron acceptor for the enzyme is believed to be ubiquinone.</text>
</comment>
<keyword evidence="9" id="KW-1278">Translocase</keyword>
<dbReference type="Pfam" id="PF00361">
    <property type="entry name" value="Proton_antipo_M"/>
    <property type="match status" value="1"/>
</dbReference>
<keyword evidence="6" id="KW-0679">Respiratory chain</keyword>
<dbReference type="InterPro" id="IPR001750">
    <property type="entry name" value="ND/Mrp_TM"/>
</dbReference>
<evidence type="ECO:0000256" key="12">
    <source>
        <dbReference type="ARBA" id="ARBA00023027"/>
    </source>
</evidence>
<keyword evidence="13 17" id="KW-0830">Ubiquinone</keyword>
<evidence type="ECO:0000256" key="6">
    <source>
        <dbReference type="ARBA" id="ARBA00022660"/>
    </source>
</evidence>
<dbReference type="EMBL" id="MT628550">
    <property type="protein sequence ID" value="QLY89722.1"/>
    <property type="molecule type" value="Genomic_DNA"/>
</dbReference>
<keyword evidence="12 17" id="KW-0520">NAD</keyword>
<accession>A0A7D7AD32</accession>
<geneLocation type="mitochondrion" evidence="21"/>
<keyword evidence="5 17" id="KW-0813">Transport</keyword>
<evidence type="ECO:0000256" key="10">
    <source>
        <dbReference type="ARBA" id="ARBA00022982"/>
    </source>
</evidence>
<keyword evidence="14 17" id="KW-0496">Mitochondrion</keyword>
<feature type="transmembrane region" description="Helical" evidence="17">
    <location>
        <begin position="418"/>
        <end position="441"/>
    </location>
</feature>
<evidence type="ECO:0000256" key="17">
    <source>
        <dbReference type="RuleBase" id="RU003404"/>
    </source>
</evidence>
<dbReference type="AlphaFoldDB" id="A0A7D7AD32"/>
<feature type="transmembrane region" description="Helical" evidence="17">
    <location>
        <begin position="7"/>
        <end position="27"/>
    </location>
</feature>
<evidence type="ECO:0000256" key="7">
    <source>
        <dbReference type="ARBA" id="ARBA00022692"/>
    </source>
</evidence>
<feature type="domain" description="NADH dehydrogenase subunit 5 C-terminal" evidence="20">
    <location>
        <begin position="392"/>
        <end position="570"/>
    </location>
</feature>
<dbReference type="PRINTS" id="PR01434">
    <property type="entry name" value="NADHDHGNASE5"/>
</dbReference>
<feature type="transmembrane region" description="Helical" evidence="17">
    <location>
        <begin position="295"/>
        <end position="317"/>
    </location>
</feature>
<comment type="similarity">
    <text evidence="17">Belongs to the complex I subunit 5 family.</text>
</comment>
<evidence type="ECO:0000313" key="21">
    <source>
        <dbReference type="EMBL" id="QLY89722.1"/>
    </source>
</evidence>
<dbReference type="GO" id="GO:0015990">
    <property type="term" value="P:electron transport coupled proton transport"/>
    <property type="evidence" value="ECO:0007669"/>
    <property type="project" value="TreeGrafter"/>
</dbReference>
<gene>
    <name evidence="21" type="primary">ND5</name>
</gene>
<evidence type="ECO:0000256" key="3">
    <source>
        <dbReference type="ARBA" id="ARBA00012944"/>
    </source>
</evidence>
<dbReference type="Pfam" id="PF06455">
    <property type="entry name" value="NADH5_C"/>
    <property type="match status" value="1"/>
</dbReference>
<feature type="transmembrane region" description="Helical" evidence="17">
    <location>
        <begin position="214"/>
        <end position="232"/>
    </location>
</feature>
<dbReference type="GO" id="GO:0003954">
    <property type="term" value="F:NADH dehydrogenase activity"/>
    <property type="evidence" value="ECO:0007669"/>
    <property type="project" value="TreeGrafter"/>
</dbReference>
<keyword evidence="7 17" id="KW-0812">Transmembrane</keyword>
<keyword evidence="11 17" id="KW-1133">Transmembrane helix</keyword>
<evidence type="ECO:0000256" key="8">
    <source>
        <dbReference type="ARBA" id="ARBA00022792"/>
    </source>
</evidence>
<evidence type="ECO:0000256" key="1">
    <source>
        <dbReference type="ARBA" id="ARBA00003257"/>
    </source>
</evidence>
<proteinExistence type="inferred from homology"/>
<feature type="transmembrane region" description="Helical" evidence="17">
    <location>
        <begin position="453"/>
        <end position="476"/>
    </location>
</feature>
<feature type="transmembrane region" description="Helical" evidence="17">
    <location>
        <begin position="47"/>
        <end position="74"/>
    </location>
</feature>
<evidence type="ECO:0000259" key="19">
    <source>
        <dbReference type="Pfam" id="PF00662"/>
    </source>
</evidence>
<reference evidence="21" key="1">
    <citation type="submission" date="2020-06" db="EMBL/GenBank/DDBJ databases">
        <title>DNAmark Project.</title>
        <authorList>
            <person name="Leerhoei F."/>
        </authorList>
    </citation>
    <scope>NUCLEOTIDE SEQUENCE</scope>
    <source>
        <strain evidence="21">DM1250</strain>
    </source>
</reference>
<comment type="subcellular location">
    <subcellularLocation>
        <location evidence="2">Mitochondrion inner membrane</location>
        <topology evidence="2">Multi-pass membrane protein</topology>
    </subcellularLocation>
</comment>
<feature type="domain" description="NADH-Ubiquinone oxidoreductase (complex I) chain 5 N-terminal" evidence="19">
    <location>
        <begin position="42"/>
        <end position="88"/>
    </location>
</feature>
<feature type="transmembrane region" description="Helical" evidence="17">
    <location>
        <begin position="555"/>
        <end position="574"/>
    </location>
</feature>
<dbReference type="GO" id="GO:0042773">
    <property type="term" value="P:ATP synthesis coupled electron transport"/>
    <property type="evidence" value="ECO:0007669"/>
    <property type="project" value="InterPro"/>
</dbReference>
<dbReference type="InterPro" id="IPR003945">
    <property type="entry name" value="NU5C-like"/>
</dbReference>
<dbReference type="GO" id="GO:0005743">
    <property type="term" value="C:mitochondrial inner membrane"/>
    <property type="evidence" value="ECO:0007669"/>
    <property type="project" value="UniProtKB-SubCell"/>
</dbReference>
<dbReference type="EC" id="7.1.1.2" evidence="3 17"/>
<sequence>MINLYFIMSLFLMFLATISLIFGNYLIFNNLSIFFEYKFYGVNSADLVMVLLFDWKSTIFMSTVMFISSMVILYSSSYMSGDLNKIRFLLLVILFVLSMILMIISPNLISILLGWDGLGLISYCLVIFYQNVKSYNAGMLTILSNRVGDAAILLSIAWMLNYGGWNFYFYLDYMEKDILMVYIGSLVILAGMTKSAQVPFSAWLPAAMAAPTPVSALVHSSTLVTAGVYLLIRFSPLLVNTNLFKILMLTGALTMFISGLGANFEYDLKKIIALSTLSQLGLMMCILGAGFSNLAFFHLLAHAFFKSMLFLCAGILIHSFGDMQDIRFMGNSVKFMPLTCGIFNIANLALCGLPFLTGFYSKDLILEVNLLTNLNILSFFLCYLSTGLTVCYSVRIFFWSFISEFNFLTLINLHDEDWLMVAGMVLLFILSILGGASLIWLMTPVMMTVYLPLSLKLLVLGVIMTGGILGVMVNYFYMLMSFRVQLKFLSFLGGIWFMPYLATYGVNSSALSLGLGFKKILDLGWTEELLVVNVTSNLNKLMNFFQVIHMNNLKVYMLIFVSWIFLVFMILIYLNNLYPSV</sequence>
<evidence type="ECO:0000256" key="4">
    <source>
        <dbReference type="ARBA" id="ARBA00021096"/>
    </source>
</evidence>
<keyword evidence="15 17" id="KW-0472">Membrane</keyword>
<feature type="transmembrane region" description="Helical" evidence="17">
    <location>
        <begin position="177"/>
        <end position="193"/>
    </location>
</feature>
<evidence type="ECO:0000259" key="20">
    <source>
        <dbReference type="Pfam" id="PF06455"/>
    </source>
</evidence>
<name>A0A7D7AD32_9NEOP</name>
<feature type="transmembrane region" description="Helical" evidence="17">
    <location>
        <begin position="488"/>
        <end position="506"/>
    </location>
</feature>
<evidence type="ECO:0000256" key="11">
    <source>
        <dbReference type="ARBA" id="ARBA00022989"/>
    </source>
</evidence>
<feature type="transmembrane region" description="Helical" evidence="17">
    <location>
        <begin position="86"/>
        <end position="105"/>
    </location>
</feature>
<feature type="domain" description="NADH:quinone oxidoreductase/Mrp antiporter transmembrane" evidence="18">
    <location>
        <begin position="105"/>
        <end position="380"/>
    </location>
</feature>
<evidence type="ECO:0000256" key="9">
    <source>
        <dbReference type="ARBA" id="ARBA00022967"/>
    </source>
</evidence>
<evidence type="ECO:0000256" key="5">
    <source>
        <dbReference type="ARBA" id="ARBA00022448"/>
    </source>
</evidence>
<dbReference type="InterPro" id="IPR010934">
    <property type="entry name" value="NADH_DH_su5_C"/>
</dbReference>
<dbReference type="InterPro" id="IPR001516">
    <property type="entry name" value="Proton_antipo_N"/>
</dbReference>
<evidence type="ECO:0000256" key="15">
    <source>
        <dbReference type="ARBA" id="ARBA00023136"/>
    </source>
</evidence>
<evidence type="ECO:0000256" key="16">
    <source>
        <dbReference type="ARBA" id="ARBA00049551"/>
    </source>
</evidence>
<protein>
    <recommendedName>
        <fullName evidence="4 17">NADH-ubiquinone oxidoreductase chain 5</fullName>
        <ecNumber evidence="3 17">7.1.1.2</ecNumber>
    </recommendedName>
</protein>
<dbReference type="PANTHER" id="PTHR42829:SF2">
    <property type="entry name" value="NADH-UBIQUINONE OXIDOREDUCTASE CHAIN 5"/>
    <property type="match status" value="1"/>
</dbReference>
<dbReference type="PANTHER" id="PTHR42829">
    <property type="entry name" value="NADH-UBIQUINONE OXIDOREDUCTASE CHAIN 5"/>
    <property type="match status" value="1"/>
</dbReference>
<evidence type="ECO:0000256" key="13">
    <source>
        <dbReference type="ARBA" id="ARBA00023075"/>
    </source>
</evidence>
<dbReference type="GO" id="GO:0008137">
    <property type="term" value="F:NADH dehydrogenase (ubiquinone) activity"/>
    <property type="evidence" value="ECO:0007669"/>
    <property type="project" value="UniProtKB-EC"/>
</dbReference>
<feature type="transmembrane region" description="Helical" evidence="17">
    <location>
        <begin position="271"/>
        <end position="289"/>
    </location>
</feature>
<feature type="transmembrane region" description="Helical" evidence="17">
    <location>
        <begin position="338"/>
        <end position="356"/>
    </location>
</feature>
<feature type="transmembrane region" description="Helical" evidence="17">
    <location>
        <begin position="244"/>
        <end position="264"/>
    </location>
</feature>
<evidence type="ECO:0000259" key="18">
    <source>
        <dbReference type="Pfam" id="PF00361"/>
    </source>
</evidence>